<evidence type="ECO:0000313" key="2">
    <source>
        <dbReference type="EMBL" id="KAF7633996.1"/>
    </source>
</evidence>
<reference evidence="2" key="1">
    <citation type="journal article" date="2020" name="Ecol. Evol.">
        <title>Genome structure and content of the rice root-knot nematode (Meloidogyne graminicola).</title>
        <authorList>
            <person name="Phan N.T."/>
            <person name="Danchin E.G.J."/>
            <person name="Klopp C."/>
            <person name="Perfus-Barbeoch L."/>
            <person name="Kozlowski D.K."/>
            <person name="Koutsovoulos G.D."/>
            <person name="Lopez-Roques C."/>
            <person name="Bouchez O."/>
            <person name="Zahm M."/>
            <person name="Besnard G."/>
            <person name="Bellafiore S."/>
        </authorList>
    </citation>
    <scope>NUCLEOTIDE SEQUENCE</scope>
    <source>
        <strain evidence="2">VN-18</strain>
    </source>
</reference>
<name>A0A8S9ZLD4_9BILA</name>
<evidence type="ECO:0000313" key="3">
    <source>
        <dbReference type="Proteomes" id="UP000605970"/>
    </source>
</evidence>
<dbReference type="Proteomes" id="UP000605970">
    <property type="component" value="Unassembled WGS sequence"/>
</dbReference>
<protein>
    <submittedName>
        <fullName evidence="2">Uncharacterized protein</fullName>
    </submittedName>
</protein>
<keyword evidence="1" id="KW-1133">Transmembrane helix</keyword>
<feature type="transmembrane region" description="Helical" evidence="1">
    <location>
        <begin position="20"/>
        <end position="42"/>
    </location>
</feature>
<accession>A0A8S9ZLD4</accession>
<sequence>MFDKKQYEISSKIFKSLSIFRVLGIALMVLFLLIQLPIFFMLRSCKSRNFLVSDHVVYEVNLLNTISSKTQWALKDFRSNSRLLKYDGPIMLKGEPFYNSNLPNVAWELVIEVGAETFYKKLQI</sequence>
<dbReference type="AlphaFoldDB" id="A0A8S9ZLD4"/>
<proteinExistence type="predicted"/>
<keyword evidence="3" id="KW-1185">Reference proteome</keyword>
<organism evidence="2 3">
    <name type="scientific">Meloidogyne graminicola</name>
    <dbReference type="NCBI Taxonomy" id="189291"/>
    <lineage>
        <taxon>Eukaryota</taxon>
        <taxon>Metazoa</taxon>
        <taxon>Ecdysozoa</taxon>
        <taxon>Nematoda</taxon>
        <taxon>Chromadorea</taxon>
        <taxon>Rhabditida</taxon>
        <taxon>Tylenchina</taxon>
        <taxon>Tylenchomorpha</taxon>
        <taxon>Tylenchoidea</taxon>
        <taxon>Meloidogynidae</taxon>
        <taxon>Meloidogyninae</taxon>
        <taxon>Meloidogyne</taxon>
    </lineage>
</organism>
<comment type="caution">
    <text evidence="2">The sequence shown here is derived from an EMBL/GenBank/DDBJ whole genome shotgun (WGS) entry which is preliminary data.</text>
</comment>
<dbReference type="EMBL" id="JABEBT010000066">
    <property type="protein sequence ID" value="KAF7633996.1"/>
    <property type="molecule type" value="Genomic_DNA"/>
</dbReference>
<gene>
    <name evidence="2" type="ORF">Mgra_00006625</name>
</gene>
<evidence type="ECO:0000256" key="1">
    <source>
        <dbReference type="SAM" id="Phobius"/>
    </source>
</evidence>
<keyword evidence="1" id="KW-0812">Transmembrane</keyword>
<keyword evidence="1" id="KW-0472">Membrane</keyword>